<reference evidence="8" key="1">
    <citation type="submission" date="2022-09" db="EMBL/GenBank/DDBJ databases">
        <authorList>
            <person name="Li Z.-J."/>
        </authorList>
    </citation>
    <scope>NUCLEOTIDE SEQUENCE</scope>
    <source>
        <strain evidence="8">TGB11</strain>
    </source>
</reference>
<dbReference type="GO" id="GO:0005886">
    <property type="term" value="C:plasma membrane"/>
    <property type="evidence" value="ECO:0007669"/>
    <property type="project" value="TreeGrafter"/>
</dbReference>
<dbReference type="InterPro" id="IPR056412">
    <property type="entry name" value="Ig_CycH"/>
</dbReference>
<dbReference type="AlphaFoldDB" id="A0AA47KJC5"/>
<dbReference type="SUPFAM" id="SSF48452">
    <property type="entry name" value="TPR-like"/>
    <property type="match status" value="1"/>
</dbReference>
<dbReference type="RefSeq" id="WP_269578596.1">
    <property type="nucleotide sequence ID" value="NZ_CP114588.1"/>
</dbReference>
<keyword evidence="3" id="KW-0201">Cytochrome c-type biogenesis</keyword>
<dbReference type="InterPro" id="IPR017560">
    <property type="entry name" value="Cyt_c_biogenesis_CcmI"/>
</dbReference>
<dbReference type="EMBL" id="CP114588">
    <property type="protein sequence ID" value="WBA08045.1"/>
    <property type="molecule type" value="Genomic_DNA"/>
</dbReference>
<feature type="domain" description="Cytochrome c-type biogenesis protein H TPR" evidence="7">
    <location>
        <begin position="119"/>
        <end position="274"/>
    </location>
</feature>
<comment type="subcellular location">
    <subcellularLocation>
        <location evidence="1">Cell envelope</location>
    </subcellularLocation>
</comment>
<dbReference type="NCBIfam" id="TIGR03142">
    <property type="entry name" value="cytochro_ccmI"/>
    <property type="match status" value="1"/>
</dbReference>
<evidence type="ECO:0000256" key="5">
    <source>
        <dbReference type="SAM" id="Phobius"/>
    </source>
</evidence>
<dbReference type="Gene3D" id="1.25.40.10">
    <property type="entry name" value="Tetratricopeptide repeat domain"/>
    <property type="match status" value="1"/>
</dbReference>
<name>A0AA47KJC5_9GAMM</name>
<dbReference type="InterPro" id="IPR011990">
    <property type="entry name" value="TPR-like_helical_dom_sf"/>
</dbReference>
<dbReference type="InterPro" id="IPR051263">
    <property type="entry name" value="C-type_cytochrome_biogenesis"/>
</dbReference>
<keyword evidence="4" id="KW-0802">TPR repeat</keyword>
<evidence type="ECO:0000313" key="9">
    <source>
        <dbReference type="Proteomes" id="UP001164748"/>
    </source>
</evidence>
<sequence>MIEFWGATLVFFVLGAVMFLWPLWQKSEHDHQGSRDALNKAFYYDRVEEIQAESAEGLIDNEKDLTRDLQQSLLDDIPEKEKAKQARHLRLTPMQWVPGLIVLAVVSFGLYGIEGSANQVAQWQQTAQQLPSLSKRLLNNEQPLTQQEMQDLTLALRTRLQHEPSDSTGWLLLGRIGLANRDGETAKGAMEKAYALAPSQPDIQVGLAQALLFAGDEADSARAQNLLKSVVKDNPFNLQAMSLLAYQAFEQERYQDAIATWKAMKTLIGSDDPRNQTLDQSIARAKLALNSADGAKVDITVTLGSQVQLPNEGVVIISAHASADSSMPIAAKRLPLSKFPLSVDLADTDSLNPNQALSSQDKVVIKARIDRDGNVATKEGDWVGQSAVVSLGSHTELVIDKQQ</sequence>
<organism evidence="8 9">
    <name type="scientific">Salinivibrio kushneri</name>
    <dbReference type="NCBI Taxonomy" id="1908198"/>
    <lineage>
        <taxon>Bacteria</taxon>
        <taxon>Pseudomonadati</taxon>
        <taxon>Pseudomonadota</taxon>
        <taxon>Gammaproteobacteria</taxon>
        <taxon>Vibrionales</taxon>
        <taxon>Vibrionaceae</taxon>
        <taxon>Salinivibrio</taxon>
    </lineage>
</organism>
<feature type="transmembrane region" description="Helical" evidence="5">
    <location>
        <begin position="6"/>
        <end position="24"/>
    </location>
</feature>
<dbReference type="PANTHER" id="PTHR47870:SF1">
    <property type="entry name" value="CYTOCHROME C-TYPE BIOGENESIS PROTEIN CCMH"/>
    <property type="match status" value="1"/>
</dbReference>
<evidence type="ECO:0000256" key="1">
    <source>
        <dbReference type="ARBA" id="ARBA00004196"/>
    </source>
</evidence>
<evidence type="ECO:0000259" key="7">
    <source>
        <dbReference type="Pfam" id="PF23914"/>
    </source>
</evidence>
<keyword evidence="5" id="KW-0472">Membrane</keyword>
<keyword evidence="5" id="KW-0812">Transmembrane</keyword>
<dbReference type="Proteomes" id="UP001164748">
    <property type="component" value="Chromosome"/>
</dbReference>
<keyword evidence="5" id="KW-1133">Transmembrane helix</keyword>
<dbReference type="Pfam" id="PF23914">
    <property type="entry name" value="TPR_CcmH_CycH"/>
    <property type="match status" value="1"/>
</dbReference>
<evidence type="ECO:0000256" key="3">
    <source>
        <dbReference type="ARBA" id="ARBA00022748"/>
    </source>
</evidence>
<evidence type="ECO:0000256" key="4">
    <source>
        <dbReference type="ARBA" id="ARBA00022803"/>
    </source>
</evidence>
<gene>
    <name evidence="8" type="primary">ccmI</name>
    <name evidence="8" type="ORF">N8M53_09430</name>
</gene>
<dbReference type="GO" id="GO:0030313">
    <property type="term" value="C:cell envelope"/>
    <property type="evidence" value="ECO:0007669"/>
    <property type="project" value="UniProtKB-SubCell"/>
</dbReference>
<evidence type="ECO:0000313" key="8">
    <source>
        <dbReference type="EMBL" id="WBA08045.1"/>
    </source>
</evidence>
<dbReference type="GO" id="GO:0017004">
    <property type="term" value="P:cytochrome complex assembly"/>
    <property type="evidence" value="ECO:0007669"/>
    <property type="project" value="UniProtKB-KW"/>
</dbReference>
<dbReference type="InterPro" id="IPR056413">
    <property type="entry name" value="TPR_CcmH_CycH"/>
</dbReference>
<protein>
    <submittedName>
        <fullName evidence="8">C-type cytochrome biogenesis protein CcmI</fullName>
    </submittedName>
</protein>
<dbReference type="PANTHER" id="PTHR47870">
    <property type="entry name" value="CYTOCHROME C-TYPE BIOGENESIS PROTEIN CCMH"/>
    <property type="match status" value="1"/>
</dbReference>
<evidence type="ECO:0000259" key="6">
    <source>
        <dbReference type="Pfam" id="PF23892"/>
    </source>
</evidence>
<dbReference type="Pfam" id="PF23892">
    <property type="entry name" value="Ig_CycH"/>
    <property type="match status" value="1"/>
</dbReference>
<evidence type="ECO:0000256" key="2">
    <source>
        <dbReference type="ARBA" id="ARBA00022737"/>
    </source>
</evidence>
<keyword evidence="2" id="KW-0677">Repeat</keyword>
<feature type="transmembrane region" description="Helical" evidence="5">
    <location>
        <begin position="94"/>
        <end position="113"/>
    </location>
</feature>
<accession>A0AA47KJC5</accession>
<proteinExistence type="predicted"/>
<feature type="domain" description="Cytochrome c-type biogenesis protein H Ig-like" evidence="6">
    <location>
        <begin position="299"/>
        <end position="400"/>
    </location>
</feature>